<name>G9MGR7_HYPVG</name>
<keyword evidence="2" id="KW-1185">Reference proteome</keyword>
<dbReference type="VEuPathDB" id="FungiDB:TRIVIDRAFT_218857"/>
<dbReference type="EMBL" id="ABDF02000002">
    <property type="protein sequence ID" value="EHK26712.1"/>
    <property type="molecule type" value="Genomic_DNA"/>
</dbReference>
<dbReference type="OMA" id="FFENEEW"/>
<sequence>MASQKLGLPQSDLENLPRAFTTSSQVTEQFDGAKARLMDIIAMKDKTPIAISPSTESRARFLLHQWEDILPTANPVFAARWAQEIDKRLVEMNQRLTEDAKYVFALARLEDLNIMVFQLRYTDYMASYKNDPYIPQKRSPVRIIPTHALSLGTHQTEEEALALFENGEWSAIHHRLITENGLVNTSEFPTNPWVTKAPMIRLIQKLATLTETKALNIYHLIRTCSQGRHSYVGYNHFFPFEINTQLISMHLRIQKHLSGLSSAPYICRPDIQAIRDTILQVADKYFEIFIWSEQLQTWTRCKWQSIPL</sequence>
<dbReference type="OrthoDB" id="4889488at2759"/>
<comment type="caution">
    <text evidence="1">The sequence shown here is derived from an EMBL/GenBank/DDBJ whole genome shotgun (WGS) entry which is preliminary data.</text>
</comment>
<dbReference type="InParanoid" id="G9MGR7"/>
<protein>
    <submittedName>
        <fullName evidence="1">Uncharacterized protein</fullName>
    </submittedName>
</protein>
<dbReference type="Proteomes" id="UP000007115">
    <property type="component" value="Unassembled WGS sequence"/>
</dbReference>
<dbReference type="AlphaFoldDB" id="G9MGR7"/>
<organism evidence="1 2">
    <name type="scientific">Hypocrea virens (strain Gv29-8 / FGSC 10586)</name>
    <name type="common">Gliocladium virens</name>
    <name type="synonym">Trichoderma virens</name>
    <dbReference type="NCBI Taxonomy" id="413071"/>
    <lineage>
        <taxon>Eukaryota</taxon>
        <taxon>Fungi</taxon>
        <taxon>Dikarya</taxon>
        <taxon>Ascomycota</taxon>
        <taxon>Pezizomycotina</taxon>
        <taxon>Sordariomycetes</taxon>
        <taxon>Hypocreomycetidae</taxon>
        <taxon>Hypocreales</taxon>
        <taxon>Hypocreaceae</taxon>
        <taxon>Trichoderma</taxon>
    </lineage>
</organism>
<reference evidence="1 2" key="1">
    <citation type="journal article" date="2011" name="Genome Biol.">
        <title>Comparative genome sequence analysis underscores mycoparasitism as the ancestral life style of Trichoderma.</title>
        <authorList>
            <person name="Kubicek C.P."/>
            <person name="Herrera-Estrella A."/>
            <person name="Seidl-Seiboth V."/>
            <person name="Martinez D.A."/>
            <person name="Druzhinina I.S."/>
            <person name="Thon M."/>
            <person name="Zeilinger S."/>
            <person name="Casas-Flores S."/>
            <person name="Horwitz B.A."/>
            <person name="Mukherjee P.K."/>
            <person name="Mukherjee M."/>
            <person name="Kredics L."/>
            <person name="Alcaraz L.D."/>
            <person name="Aerts A."/>
            <person name="Antal Z."/>
            <person name="Atanasova L."/>
            <person name="Cervantes-Badillo M.G."/>
            <person name="Challacombe J."/>
            <person name="Chertkov O."/>
            <person name="McCluskey K."/>
            <person name="Coulpier F."/>
            <person name="Deshpande N."/>
            <person name="von Doehren H."/>
            <person name="Ebbole D.J."/>
            <person name="Esquivel-Naranjo E.U."/>
            <person name="Fekete E."/>
            <person name="Flipphi M."/>
            <person name="Glaser F."/>
            <person name="Gomez-Rodriguez E.Y."/>
            <person name="Gruber S."/>
            <person name="Han C."/>
            <person name="Henrissat B."/>
            <person name="Hermosa R."/>
            <person name="Hernandez-Onate M."/>
            <person name="Karaffa L."/>
            <person name="Kosti I."/>
            <person name="Le Crom S."/>
            <person name="Lindquist E."/>
            <person name="Lucas S."/>
            <person name="Luebeck M."/>
            <person name="Luebeck P.S."/>
            <person name="Margeot A."/>
            <person name="Metz B."/>
            <person name="Misra M."/>
            <person name="Nevalainen H."/>
            <person name="Omann M."/>
            <person name="Packer N."/>
            <person name="Perrone G."/>
            <person name="Uresti-Rivera E.E."/>
            <person name="Salamov A."/>
            <person name="Schmoll M."/>
            <person name="Seiboth B."/>
            <person name="Shapiro H."/>
            <person name="Sukno S."/>
            <person name="Tamayo-Ramos J.A."/>
            <person name="Tisch D."/>
            <person name="Wiest A."/>
            <person name="Wilkinson H.H."/>
            <person name="Zhang M."/>
            <person name="Coutinho P.M."/>
            <person name="Kenerley C.M."/>
            <person name="Monte E."/>
            <person name="Baker S.E."/>
            <person name="Grigoriev I.V."/>
        </authorList>
    </citation>
    <scope>NUCLEOTIDE SEQUENCE [LARGE SCALE GENOMIC DNA]</scope>
    <source>
        <strain evidence="2">Gv29-8 / FGSC 10586</strain>
    </source>
</reference>
<dbReference type="HOGENOM" id="CLU_903323_0_0_1"/>
<evidence type="ECO:0000313" key="1">
    <source>
        <dbReference type="EMBL" id="EHK26712.1"/>
    </source>
</evidence>
<proteinExistence type="predicted"/>
<dbReference type="GeneID" id="25791371"/>
<dbReference type="RefSeq" id="XP_013960907.1">
    <property type="nucleotide sequence ID" value="XM_014105432.1"/>
</dbReference>
<accession>G9MGR7</accession>
<evidence type="ECO:0000313" key="2">
    <source>
        <dbReference type="Proteomes" id="UP000007115"/>
    </source>
</evidence>
<dbReference type="eggNOG" id="ENOG502T36G">
    <property type="taxonomic scope" value="Eukaryota"/>
</dbReference>
<gene>
    <name evidence="1" type="ORF">TRIVIDRAFT_218857</name>
</gene>